<evidence type="ECO:0000313" key="3">
    <source>
        <dbReference type="Proteomes" id="UP001220530"/>
    </source>
</evidence>
<evidence type="ECO:0000256" key="1">
    <source>
        <dbReference type="ARBA" id="ARBA00022764"/>
    </source>
</evidence>
<keyword evidence="1" id="KW-0574">Periplasm</keyword>
<name>A0ABY7YPF9_9HYPH</name>
<dbReference type="InterPro" id="IPR006059">
    <property type="entry name" value="SBP"/>
</dbReference>
<reference evidence="2 3" key="1">
    <citation type="submission" date="2023-02" db="EMBL/GenBank/DDBJ databases">
        <title>Devosia algicola sp. nov., isolated from the phycosphere of marine algae.</title>
        <authorList>
            <person name="Kim J.M."/>
            <person name="Lee J.K."/>
            <person name="Choi B.J."/>
            <person name="Bayburt H."/>
            <person name="Jeon C.O."/>
        </authorList>
    </citation>
    <scope>NUCLEOTIDE SEQUENCE [LARGE SCALE GENOMIC DNA]</scope>
    <source>
        <strain evidence="2 3">G20-9</strain>
    </source>
</reference>
<dbReference type="Pfam" id="PF13416">
    <property type="entry name" value="SBP_bac_8"/>
    <property type="match status" value="1"/>
</dbReference>
<gene>
    <name evidence="2" type="ORF">PSQ19_02445</name>
</gene>
<dbReference type="RefSeq" id="WP_282219484.1">
    <property type="nucleotide sequence ID" value="NZ_CP118246.1"/>
</dbReference>
<dbReference type="Proteomes" id="UP001220530">
    <property type="component" value="Chromosome"/>
</dbReference>
<evidence type="ECO:0000313" key="2">
    <source>
        <dbReference type="EMBL" id="WDR03082.1"/>
    </source>
</evidence>
<dbReference type="EMBL" id="CP118246">
    <property type="protein sequence ID" value="WDR03082.1"/>
    <property type="molecule type" value="Genomic_DNA"/>
</dbReference>
<protein>
    <recommendedName>
        <fullName evidence="4">Extracellular solute-binding protein</fullName>
    </recommendedName>
</protein>
<evidence type="ECO:0008006" key="4">
    <source>
        <dbReference type="Google" id="ProtNLM"/>
    </source>
</evidence>
<organism evidence="2 3">
    <name type="scientific">Devosia algicola</name>
    <dbReference type="NCBI Taxonomy" id="3026418"/>
    <lineage>
        <taxon>Bacteria</taxon>
        <taxon>Pseudomonadati</taxon>
        <taxon>Pseudomonadota</taxon>
        <taxon>Alphaproteobacteria</taxon>
        <taxon>Hyphomicrobiales</taxon>
        <taxon>Devosiaceae</taxon>
        <taxon>Devosia</taxon>
    </lineage>
</organism>
<dbReference type="Gene3D" id="3.40.190.10">
    <property type="entry name" value="Periplasmic binding protein-like II"/>
    <property type="match status" value="1"/>
</dbReference>
<keyword evidence="3" id="KW-1185">Reference proteome</keyword>
<proteinExistence type="predicted"/>
<accession>A0ABY7YPF9</accession>
<sequence length="128" mass="13690">MFRRSSTMRRAARLAYSYNSIMKTANEDAAFDWITYWGTADAAIAFLKETGYFPASPQVAADERIASDPIYAAAVETLSVGSLPESFPGLPGWTDYVALPAFQGVLIGRSSVKDAVDDMIAGLAAAIA</sequence>
<dbReference type="SUPFAM" id="SSF53850">
    <property type="entry name" value="Periplasmic binding protein-like II"/>
    <property type="match status" value="1"/>
</dbReference>